<comment type="catalytic activity">
    <reaction evidence="4 5">
        <text>L-glutaminyl-[peptide chain release factor] + S-adenosyl-L-methionine = N(5)-methyl-L-glutaminyl-[peptide chain release factor] + S-adenosyl-L-homocysteine + H(+)</text>
        <dbReference type="Rhea" id="RHEA:42896"/>
        <dbReference type="Rhea" id="RHEA-COMP:10271"/>
        <dbReference type="Rhea" id="RHEA-COMP:10272"/>
        <dbReference type="ChEBI" id="CHEBI:15378"/>
        <dbReference type="ChEBI" id="CHEBI:30011"/>
        <dbReference type="ChEBI" id="CHEBI:57856"/>
        <dbReference type="ChEBI" id="CHEBI:59789"/>
        <dbReference type="ChEBI" id="CHEBI:61891"/>
        <dbReference type="EC" id="2.1.1.297"/>
    </reaction>
</comment>
<dbReference type="GO" id="GO:0102559">
    <property type="term" value="F:peptide chain release factor N(5)-glutamine methyltransferase activity"/>
    <property type="evidence" value="ECO:0007669"/>
    <property type="project" value="UniProtKB-EC"/>
</dbReference>
<organism evidence="8 9">
    <name type="scientific">Enterococcus italicus (strain DSM 15952 / CCUG 50447 / LMG 22039 / TP 1.5)</name>
    <dbReference type="NCBI Taxonomy" id="888064"/>
    <lineage>
        <taxon>Bacteria</taxon>
        <taxon>Bacillati</taxon>
        <taxon>Bacillota</taxon>
        <taxon>Bacilli</taxon>
        <taxon>Lactobacillales</taxon>
        <taxon>Enterococcaceae</taxon>
        <taxon>Enterococcus</taxon>
    </lineage>
</organism>
<comment type="function">
    <text evidence="5">Methylates the class 1 translation termination release factors RF1/PrfA and RF2/PrfB on the glutamine residue of the universally conserved GGQ motif.</text>
</comment>
<dbReference type="STRING" id="888064.HMPREF9088_2153"/>
<dbReference type="InterPro" id="IPR019874">
    <property type="entry name" value="RF_methyltr_PrmC"/>
</dbReference>
<evidence type="ECO:0000313" key="8">
    <source>
        <dbReference type="EMBL" id="EFU73038.1"/>
    </source>
</evidence>
<evidence type="ECO:0000256" key="2">
    <source>
        <dbReference type="ARBA" id="ARBA00022679"/>
    </source>
</evidence>
<feature type="binding site" evidence="5">
    <location>
        <begin position="184"/>
        <end position="187"/>
    </location>
    <ligand>
        <name>substrate</name>
    </ligand>
</feature>
<dbReference type="AlphaFoldDB" id="E6LIG3"/>
<dbReference type="Pfam" id="PF05175">
    <property type="entry name" value="MTS"/>
    <property type="match status" value="1"/>
</dbReference>
<dbReference type="InterPro" id="IPR007848">
    <property type="entry name" value="Small_mtfrase_dom"/>
</dbReference>
<dbReference type="PANTHER" id="PTHR18895:SF74">
    <property type="entry name" value="MTRF1L RELEASE FACTOR GLUTAMINE METHYLTRANSFERASE"/>
    <property type="match status" value="1"/>
</dbReference>
<protein>
    <recommendedName>
        <fullName evidence="5">Release factor glutamine methyltransferase</fullName>
        <shortName evidence="5">RF MTase</shortName>
        <ecNumber evidence="5">2.1.1.297</ecNumber>
    </recommendedName>
    <alternativeName>
        <fullName evidence="5">N5-glutamine methyltransferase PrmC</fullName>
    </alternativeName>
    <alternativeName>
        <fullName evidence="5">Protein-(glutamine-N5) MTase PrmC</fullName>
    </alternativeName>
    <alternativeName>
        <fullName evidence="5">Protein-glutamine N-methyltransferase PrmC</fullName>
    </alternativeName>
</protein>
<dbReference type="SUPFAM" id="SSF53335">
    <property type="entry name" value="S-adenosyl-L-methionine-dependent methyltransferases"/>
    <property type="match status" value="1"/>
</dbReference>
<feature type="binding site" evidence="5">
    <location>
        <position position="142"/>
    </location>
    <ligand>
        <name>S-adenosyl-L-methionine</name>
        <dbReference type="ChEBI" id="CHEBI:59789"/>
    </ligand>
</feature>
<comment type="caution">
    <text evidence="8">The sequence shown here is derived from an EMBL/GenBank/DDBJ whole genome shotgun (WGS) entry which is preliminary data.</text>
</comment>
<dbReference type="Pfam" id="PF17827">
    <property type="entry name" value="PrmC_N"/>
    <property type="match status" value="1"/>
</dbReference>
<dbReference type="EC" id="2.1.1.297" evidence="5"/>
<feature type="domain" description="Release factor glutamine methyltransferase N-terminal" evidence="7">
    <location>
        <begin position="7"/>
        <end position="75"/>
    </location>
</feature>
<sequence length="277" mass="31073">MAKSYFQLIQEAKSQLESHGKEGHAIQSVFLTRKKWDTTTWLLQMHNPSLPEDEEQLTSDLRQLLADVPPQYLTGQEAFFGRTFVVSDATLIPRPETEELVDQCLKHVQSEACHVVDIGTGTGAIAVTLKAERPLWQVAAVDLSSEALVIAQKNAKRIGSEVTFYHGDTLVPVKNQTWDVIISNPPYISSDEWSIMDASVRQFEPKMALFADDQGLAMYKKIASQAQSCLAENGWLFLEIGYRQGPAVQQIFQAAFPQKEVQVKKDLFGQPRMVIVH</sequence>
<evidence type="ECO:0000259" key="6">
    <source>
        <dbReference type="Pfam" id="PF05175"/>
    </source>
</evidence>
<reference evidence="8 9" key="1">
    <citation type="submission" date="2010-12" db="EMBL/GenBank/DDBJ databases">
        <authorList>
            <person name="Muzny D."/>
            <person name="Qin X."/>
            <person name="Deng J."/>
            <person name="Jiang H."/>
            <person name="Liu Y."/>
            <person name="Qu J."/>
            <person name="Song X.-Z."/>
            <person name="Zhang L."/>
            <person name="Thornton R."/>
            <person name="Coyle M."/>
            <person name="Francisco L."/>
            <person name="Jackson L."/>
            <person name="Javaid M."/>
            <person name="Korchina V."/>
            <person name="Kovar C."/>
            <person name="Mata R."/>
            <person name="Mathew T."/>
            <person name="Ngo R."/>
            <person name="Nguyen L."/>
            <person name="Nguyen N."/>
            <person name="Okwuonu G."/>
            <person name="Ongeri F."/>
            <person name="Pham C."/>
            <person name="Simmons D."/>
            <person name="Wilczek-Boney K."/>
            <person name="Hale W."/>
            <person name="Jakkamsetti A."/>
            <person name="Pham P."/>
            <person name="Ruth R."/>
            <person name="San Lucas F."/>
            <person name="Warren J."/>
            <person name="Zhang J."/>
            <person name="Zhao Z."/>
            <person name="Zhou C."/>
            <person name="Zhu D."/>
            <person name="Lee S."/>
            <person name="Bess C."/>
            <person name="Blankenburg K."/>
            <person name="Forbes L."/>
            <person name="Fu Q."/>
            <person name="Gubbala S."/>
            <person name="Hirani K."/>
            <person name="Jayaseelan J.C."/>
            <person name="Lara F."/>
            <person name="Munidasa M."/>
            <person name="Palculict T."/>
            <person name="Patil S."/>
            <person name="Pu L.-L."/>
            <person name="Saada N."/>
            <person name="Tang L."/>
            <person name="Weissenberger G."/>
            <person name="Zhu Y."/>
            <person name="Hemphill L."/>
            <person name="Shang Y."/>
            <person name="Youmans B."/>
            <person name="Ayvaz T."/>
            <person name="Ross M."/>
            <person name="Santibanez J."/>
            <person name="Aqrawi P."/>
            <person name="Gross S."/>
            <person name="Joshi V."/>
            <person name="Fowler G."/>
            <person name="Nazareth L."/>
            <person name="Reid J."/>
            <person name="Worley K."/>
            <person name="Petrosino J."/>
            <person name="Highlander S."/>
            <person name="Gibbs R."/>
        </authorList>
    </citation>
    <scope>NUCLEOTIDE SEQUENCE [LARGE SCALE GENOMIC DNA]</scope>
    <source>
        <strain evidence="9">DSM 15952 / CCUG 50447 / LMG 22039 / TP 1.5</strain>
    </source>
</reference>
<name>E6LIG3_ENTI1</name>
<dbReference type="Gene3D" id="3.40.50.150">
    <property type="entry name" value="Vaccinia Virus protein VP39"/>
    <property type="match status" value="1"/>
</dbReference>
<dbReference type="EMBL" id="AEPV01000086">
    <property type="protein sequence ID" value="EFU73038.1"/>
    <property type="molecule type" value="Genomic_DNA"/>
</dbReference>
<dbReference type="InterPro" id="IPR002052">
    <property type="entry name" value="DNA_methylase_N6_adenine_CS"/>
</dbReference>
<dbReference type="RefSeq" id="WP_007209164.1">
    <property type="nucleotide sequence ID" value="NZ_GL622241.1"/>
</dbReference>
<dbReference type="CDD" id="cd02440">
    <property type="entry name" value="AdoMet_MTases"/>
    <property type="match status" value="1"/>
</dbReference>
<dbReference type="PROSITE" id="PS00092">
    <property type="entry name" value="N6_MTASE"/>
    <property type="match status" value="1"/>
</dbReference>
<dbReference type="HOGENOM" id="CLU_018398_3_2_9"/>
<dbReference type="NCBIfam" id="TIGR00536">
    <property type="entry name" value="hemK_fam"/>
    <property type="match status" value="1"/>
</dbReference>
<evidence type="ECO:0000256" key="1">
    <source>
        <dbReference type="ARBA" id="ARBA00022603"/>
    </source>
</evidence>
<evidence type="ECO:0000256" key="3">
    <source>
        <dbReference type="ARBA" id="ARBA00022691"/>
    </source>
</evidence>
<comment type="caution">
    <text evidence="5">Lacks conserved residue(s) required for the propagation of feature annotation.</text>
</comment>
<evidence type="ECO:0000313" key="9">
    <source>
        <dbReference type="Proteomes" id="UP000010296"/>
    </source>
</evidence>
<evidence type="ECO:0000256" key="5">
    <source>
        <dbReference type="HAMAP-Rule" id="MF_02126"/>
    </source>
</evidence>
<dbReference type="GO" id="GO:0003676">
    <property type="term" value="F:nucleic acid binding"/>
    <property type="evidence" value="ECO:0007669"/>
    <property type="project" value="InterPro"/>
</dbReference>
<dbReference type="Gene3D" id="1.10.8.10">
    <property type="entry name" value="DNA helicase RuvA subunit, C-terminal domain"/>
    <property type="match status" value="1"/>
</dbReference>
<dbReference type="InterPro" id="IPR029063">
    <property type="entry name" value="SAM-dependent_MTases_sf"/>
</dbReference>
<dbReference type="GO" id="GO:0032259">
    <property type="term" value="P:methylation"/>
    <property type="evidence" value="ECO:0007669"/>
    <property type="project" value="UniProtKB-KW"/>
</dbReference>
<accession>E6LIG3</accession>
<comment type="similarity">
    <text evidence="5">Belongs to the protein N5-glutamine methyltransferase family. PrmC subfamily.</text>
</comment>
<dbReference type="PANTHER" id="PTHR18895">
    <property type="entry name" value="HEMK METHYLTRANSFERASE"/>
    <property type="match status" value="1"/>
</dbReference>
<dbReference type="Proteomes" id="UP000010296">
    <property type="component" value="Unassembled WGS sequence"/>
</dbReference>
<evidence type="ECO:0000259" key="7">
    <source>
        <dbReference type="Pfam" id="PF17827"/>
    </source>
</evidence>
<dbReference type="eggNOG" id="COG2890">
    <property type="taxonomic scope" value="Bacteria"/>
</dbReference>
<keyword evidence="1 5" id="KW-0489">Methyltransferase</keyword>
<dbReference type="InterPro" id="IPR040758">
    <property type="entry name" value="PrmC_N"/>
</dbReference>
<gene>
    <name evidence="5 8" type="primary">prmC</name>
    <name evidence="8" type="ORF">HMPREF9088_2153</name>
</gene>
<keyword evidence="2 5" id="KW-0808">Transferase</keyword>
<dbReference type="InterPro" id="IPR004556">
    <property type="entry name" value="HemK-like"/>
</dbReference>
<feature type="binding site" evidence="5">
    <location>
        <position position="184"/>
    </location>
    <ligand>
        <name>S-adenosyl-L-methionine</name>
        <dbReference type="ChEBI" id="CHEBI:59789"/>
    </ligand>
</feature>
<dbReference type="HAMAP" id="MF_02126">
    <property type="entry name" value="RF_methyltr_PrmC"/>
    <property type="match status" value="1"/>
</dbReference>
<dbReference type="GeneID" id="302704898"/>
<keyword evidence="3 5" id="KW-0949">S-adenosyl-L-methionine</keyword>
<dbReference type="InterPro" id="IPR050320">
    <property type="entry name" value="N5-glutamine_MTase"/>
</dbReference>
<dbReference type="OrthoDB" id="9800643at2"/>
<keyword evidence="9" id="KW-1185">Reference proteome</keyword>
<feature type="binding site" evidence="5">
    <location>
        <begin position="119"/>
        <end position="123"/>
    </location>
    <ligand>
        <name>S-adenosyl-L-methionine</name>
        <dbReference type="ChEBI" id="CHEBI:59789"/>
    </ligand>
</feature>
<dbReference type="FunFam" id="3.40.50.150:FF:000053">
    <property type="entry name" value="Release factor glutamine methyltransferase"/>
    <property type="match status" value="1"/>
</dbReference>
<proteinExistence type="inferred from homology"/>
<dbReference type="NCBIfam" id="TIGR03534">
    <property type="entry name" value="RF_mod_PrmC"/>
    <property type="match status" value="1"/>
</dbReference>
<evidence type="ECO:0000256" key="4">
    <source>
        <dbReference type="ARBA" id="ARBA00048391"/>
    </source>
</evidence>
<feature type="domain" description="Methyltransferase small" evidence="6">
    <location>
        <begin position="105"/>
        <end position="192"/>
    </location>
</feature>